<dbReference type="PROSITE" id="PS51545">
    <property type="entry name" value="PIK_HELICAL"/>
    <property type="match status" value="1"/>
</dbReference>
<feature type="region of interest" description="Disordered" evidence="3">
    <location>
        <begin position="74"/>
        <end position="105"/>
    </location>
</feature>
<dbReference type="InterPro" id="IPR016024">
    <property type="entry name" value="ARM-type_fold"/>
</dbReference>
<dbReference type="SMART" id="SM00145">
    <property type="entry name" value="PI3Ka"/>
    <property type="match status" value="1"/>
</dbReference>
<feature type="domain" description="PIK helical" evidence="6">
    <location>
        <begin position="822"/>
        <end position="999"/>
    </location>
</feature>
<keyword evidence="8" id="KW-1185">Reference proteome</keyword>
<dbReference type="Gene3D" id="2.60.120.10">
    <property type="entry name" value="Jelly Rolls"/>
    <property type="match status" value="1"/>
</dbReference>
<keyword evidence="1" id="KW-0808">Transferase</keyword>
<feature type="domain" description="Cyclic nucleotide-binding" evidence="4">
    <location>
        <begin position="234"/>
        <end position="346"/>
    </location>
</feature>
<dbReference type="SUPFAM" id="SSF51206">
    <property type="entry name" value="cAMP-binding domain-like"/>
    <property type="match status" value="1"/>
</dbReference>
<dbReference type="InterPro" id="IPR000595">
    <property type="entry name" value="cNMP-bd_dom"/>
</dbReference>
<dbReference type="PANTHER" id="PTHR10048:SF14">
    <property type="entry name" value="LD28067P"/>
    <property type="match status" value="1"/>
</dbReference>
<gene>
    <name evidence="7" type="ORF">N0F65_009306</name>
</gene>
<dbReference type="GO" id="GO:0035005">
    <property type="term" value="F:1-phosphatidylinositol-4-phosphate 3-kinase activity"/>
    <property type="evidence" value="ECO:0007669"/>
    <property type="project" value="TreeGrafter"/>
</dbReference>
<dbReference type="Pfam" id="PF00027">
    <property type="entry name" value="cNMP_binding"/>
    <property type="match status" value="1"/>
</dbReference>
<dbReference type="Pfam" id="PF00454">
    <property type="entry name" value="PI3_PI4_kinase"/>
    <property type="match status" value="1"/>
</dbReference>
<feature type="compositionally biased region" description="Polar residues" evidence="3">
    <location>
        <begin position="144"/>
        <end position="153"/>
    </location>
</feature>
<dbReference type="Gene3D" id="3.30.1010.10">
    <property type="entry name" value="Phosphatidylinositol 3-kinase Catalytic Subunit, Chain A, domain 4"/>
    <property type="match status" value="1"/>
</dbReference>
<dbReference type="CDD" id="cd00038">
    <property type="entry name" value="CAP_ED"/>
    <property type="match status" value="1"/>
</dbReference>
<keyword evidence="2" id="KW-0418">Kinase</keyword>
<evidence type="ECO:0000313" key="7">
    <source>
        <dbReference type="EMBL" id="DAZ96005.1"/>
    </source>
</evidence>
<dbReference type="InterPro" id="IPR018488">
    <property type="entry name" value="cNMP-bd_CS"/>
</dbReference>
<organism evidence="7 8">
    <name type="scientific">Lagenidium giganteum</name>
    <dbReference type="NCBI Taxonomy" id="4803"/>
    <lineage>
        <taxon>Eukaryota</taxon>
        <taxon>Sar</taxon>
        <taxon>Stramenopiles</taxon>
        <taxon>Oomycota</taxon>
        <taxon>Peronosporomycetes</taxon>
        <taxon>Pythiales</taxon>
        <taxon>Pythiaceae</taxon>
    </lineage>
</organism>
<dbReference type="GO" id="GO:0016477">
    <property type="term" value="P:cell migration"/>
    <property type="evidence" value="ECO:0007669"/>
    <property type="project" value="TreeGrafter"/>
</dbReference>
<dbReference type="GO" id="GO:0005886">
    <property type="term" value="C:plasma membrane"/>
    <property type="evidence" value="ECO:0007669"/>
    <property type="project" value="TreeGrafter"/>
</dbReference>
<dbReference type="Gene3D" id="1.10.1070.11">
    <property type="entry name" value="Phosphatidylinositol 3-/4-kinase, catalytic domain"/>
    <property type="match status" value="2"/>
</dbReference>
<dbReference type="InterPro" id="IPR015433">
    <property type="entry name" value="PI3/4_kinase"/>
</dbReference>
<dbReference type="GO" id="GO:0048015">
    <property type="term" value="P:phosphatidylinositol-mediated signaling"/>
    <property type="evidence" value="ECO:0007669"/>
    <property type="project" value="TreeGrafter"/>
</dbReference>
<evidence type="ECO:0000259" key="5">
    <source>
        <dbReference type="PROSITE" id="PS50290"/>
    </source>
</evidence>
<evidence type="ECO:0000259" key="4">
    <source>
        <dbReference type="PROSITE" id="PS50042"/>
    </source>
</evidence>
<evidence type="ECO:0008006" key="9">
    <source>
        <dbReference type="Google" id="ProtNLM"/>
    </source>
</evidence>
<dbReference type="Gene3D" id="2.60.40.150">
    <property type="entry name" value="C2 domain"/>
    <property type="match status" value="1"/>
</dbReference>
<dbReference type="PROSITE" id="PS00889">
    <property type="entry name" value="CNMP_BINDING_2"/>
    <property type="match status" value="1"/>
</dbReference>
<dbReference type="SUPFAM" id="SSF55781">
    <property type="entry name" value="GAF domain-like"/>
    <property type="match status" value="1"/>
</dbReference>
<dbReference type="GO" id="GO:0043491">
    <property type="term" value="P:phosphatidylinositol 3-kinase/protein kinase B signal transduction"/>
    <property type="evidence" value="ECO:0007669"/>
    <property type="project" value="TreeGrafter"/>
</dbReference>
<evidence type="ECO:0000256" key="3">
    <source>
        <dbReference type="SAM" id="MobiDB-lite"/>
    </source>
</evidence>
<dbReference type="InterPro" id="IPR029016">
    <property type="entry name" value="GAF-like_dom_sf"/>
</dbReference>
<dbReference type="InterPro" id="IPR018936">
    <property type="entry name" value="PI3/4_kinase_CS"/>
</dbReference>
<feature type="region of interest" description="Disordered" evidence="3">
    <location>
        <begin position="699"/>
        <end position="718"/>
    </location>
</feature>
<dbReference type="PROSITE" id="PS50290">
    <property type="entry name" value="PI3_4_KINASE_3"/>
    <property type="match status" value="1"/>
</dbReference>
<feature type="domain" description="PI3K/PI4K catalytic" evidence="5">
    <location>
        <begin position="1065"/>
        <end position="1410"/>
    </location>
</feature>
<dbReference type="EMBL" id="DAKRPA010000182">
    <property type="protein sequence ID" value="DAZ96005.1"/>
    <property type="molecule type" value="Genomic_DNA"/>
</dbReference>
<dbReference type="PROSITE" id="PS00916">
    <property type="entry name" value="PI3_4_KINASE_2"/>
    <property type="match status" value="1"/>
</dbReference>
<feature type="region of interest" description="Disordered" evidence="3">
    <location>
        <begin position="1"/>
        <end position="38"/>
    </location>
</feature>
<dbReference type="SUPFAM" id="SSF48371">
    <property type="entry name" value="ARM repeat"/>
    <property type="match status" value="1"/>
</dbReference>
<dbReference type="Gene3D" id="3.30.450.40">
    <property type="match status" value="1"/>
</dbReference>
<dbReference type="InterPro" id="IPR036940">
    <property type="entry name" value="PI3/4_kinase_cat_sf"/>
</dbReference>
<dbReference type="InterPro" id="IPR014710">
    <property type="entry name" value="RmlC-like_jellyroll"/>
</dbReference>
<evidence type="ECO:0000256" key="1">
    <source>
        <dbReference type="ARBA" id="ARBA00022679"/>
    </source>
</evidence>
<dbReference type="InterPro" id="IPR003018">
    <property type="entry name" value="GAF"/>
</dbReference>
<evidence type="ECO:0000259" key="6">
    <source>
        <dbReference type="PROSITE" id="PS51545"/>
    </source>
</evidence>
<protein>
    <recommendedName>
        <fullName evidence="9">Phosphatidylinositol 3-kinase</fullName>
    </recommendedName>
</protein>
<dbReference type="Gene3D" id="1.25.40.70">
    <property type="entry name" value="Phosphatidylinositol 3-kinase, accessory domain (PIK)"/>
    <property type="match status" value="1"/>
</dbReference>
<reference evidence="7" key="2">
    <citation type="journal article" date="2023" name="Microbiol Resour">
        <title>Decontamination and Annotation of the Draft Genome Sequence of the Oomycete Lagenidium giganteum ARSEF 373.</title>
        <authorList>
            <person name="Morgan W.R."/>
            <person name="Tartar A."/>
        </authorList>
    </citation>
    <scope>NUCLEOTIDE SEQUENCE</scope>
    <source>
        <strain evidence="7">ARSEF 373</strain>
    </source>
</reference>
<comment type="caution">
    <text evidence="7">The sequence shown here is derived from an EMBL/GenBank/DDBJ whole genome shotgun (WGS) entry which is preliminary data.</text>
</comment>
<evidence type="ECO:0000256" key="2">
    <source>
        <dbReference type="ARBA" id="ARBA00022777"/>
    </source>
</evidence>
<feature type="compositionally biased region" description="Low complexity" evidence="3">
    <location>
        <begin position="1326"/>
        <end position="1344"/>
    </location>
</feature>
<proteinExistence type="predicted"/>
<dbReference type="InterPro" id="IPR000403">
    <property type="entry name" value="PI3/4_kinase_cat_dom"/>
</dbReference>
<dbReference type="InterPro" id="IPR018490">
    <property type="entry name" value="cNMP-bd_dom_sf"/>
</dbReference>
<dbReference type="PANTHER" id="PTHR10048">
    <property type="entry name" value="PHOSPHATIDYLINOSITOL KINASE"/>
    <property type="match status" value="1"/>
</dbReference>
<dbReference type="Pfam" id="PF00613">
    <property type="entry name" value="PI3Ka"/>
    <property type="match status" value="1"/>
</dbReference>
<dbReference type="SMART" id="SM00100">
    <property type="entry name" value="cNMP"/>
    <property type="match status" value="1"/>
</dbReference>
<dbReference type="SUPFAM" id="SSF56112">
    <property type="entry name" value="Protein kinase-like (PK-like)"/>
    <property type="match status" value="2"/>
</dbReference>
<dbReference type="Proteomes" id="UP001146120">
    <property type="component" value="Unassembled WGS sequence"/>
</dbReference>
<dbReference type="SMART" id="SM00065">
    <property type="entry name" value="GAF"/>
    <property type="match status" value="1"/>
</dbReference>
<reference evidence="7" key="1">
    <citation type="submission" date="2022-11" db="EMBL/GenBank/DDBJ databases">
        <authorList>
            <person name="Morgan W.R."/>
            <person name="Tartar A."/>
        </authorList>
    </citation>
    <scope>NUCLEOTIDE SEQUENCE</scope>
    <source>
        <strain evidence="7">ARSEF 373</strain>
    </source>
</reference>
<accession>A0AAV2YLY5</accession>
<dbReference type="GO" id="GO:0005942">
    <property type="term" value="C:phosphatidylinositol 3-kinase complex"/>
    <property type="evidence" value="ECO:0007669"/>
    <property type="project" value="TreeGrafter"/>
</dbReference>
<dbReference type="PROSITE" id="PS50042">
    <property type="entry name" value="CNMP_BINDING_3"/>
    <property type="match status" value="1"/>
</dbReference>
<evidence type="ECO:0000313" key="8">
    <source>
        <dbReference type="Proteomes" id="UP001146120"/>
    </source>
</evidence>
<name>A0AAV2YLY5_9STRA</name>
<dbReference type="GO" id="GO:0005737">
    <property type="term" value="C:cytoplasm"/>
    <property type="evidence" value="ECO:0007669"/>
    <property type="project" value="TreeGrafter"/>
</dbReference>
<dbReference type="GO" id="GO:0016303">
    <property type="term" value="F:1-phosphatidylinositol-3-kinase activity"/>
    <property type="evidence" value="ECO:0007669"/>
    <property type="project" value="TreeGrafter"/>
</dbReference>
<dbReference type="InterPro" id="IPR011009">
    <property type="entry name" value="Kinase-like_dom_sf"/>
</dbReference>
<dbReference type="InterPro" id="IPR035892">
    <property type="entry name" value="C2_domain_sf"/>
</dbReference>
<feature type="region of interest" description="Disordered" evidence="3">
    <location>
        <begin position="1326"/>
        <end position="1349"/>
    </location>
</feature>
<sequence>MSTRKAQCAPIITTFDPPTVRGKAKDVSPSQRGGSADDLHRELREVLSAPKYEHVSVEEKRSVVRQLEAALIQATRPQQWEHEWDGDDPAQPHDPEADEETATVTEASHEWMQLLARAATQLDQLTRALQKSSSGSGGKHSSSDEPPTTTSHVDASDHIKQAMAFQQMLAMRLREAQSQTATRKEDLDDNNASPRKRAAANPLACLELPSHLSDEFDQRRTDRSIKASLLAIPMFQSLTDEQLSSLSNPRNYARKTFLRHELIIRQFDVGHTLYLLVDGAVTIWKKSDAEHRDAPTRLGQLICTLQAGASFGERALLSNGIRTASVRAEATVHCIAIHKDAFEDVLAEITTLHDGYVPDKAQMDQTRTLSNHVREFVDTFQVHAPTALLPTMDPQEERLALEFMAISSPELQVDDVIERMIRALQNYFQVEKLGLFLINHAAQTMLLRVSKDARGILLPIQGIAGHTALTGEMVNVQDAYADARFDSAVDKKTGQRTRQLLCVPVFAPDAHEAAIKTTSNKQMKPTVLGVLQCVNRLHAEAFTPEDEKRLQCAARQLGVVLQQSAQARSQTCLLSYDLITPFTVQLTSLTVALGLRSNQAWPMARATVSVRLFHGREQMMSAATVANASVTLEERTATFIFDSALSLPTARLCDLPVATRVIFEFTIHHGVSSLRRRISKRASLSTTLSIGDLVNDTSVTTTASSSSTTTSAATTTSASSSTANASVDDLVLCGWCGYFLYSYDNFMQSGDLRLGAWMHKKYDPSMPVTALQSTESPCALNVRVARWPKAVVHGAARVLVTDAVDSAIPVPTALSTMTSSTSASEVALERAKVAELTANVFRDPFHRLTPDECAWIWRLRRRLVDNAAALPWFLLAVKWHIKEMVEEAYQYLYMWEPLSPEQAIRLLGPRFPDPKVRAYALQSLEKMAARDIGLYMLQLVQAVRHERFHDSTLARFLLRHALREPLTLGHQLYWFLKAEMAFADVHHRYGVLLDTFLRFCSRAQRIQLGHQVFVLKKLADIAQHVKRHDSVDDMTSALRDKLHETLFPNDFVLPLDATQRLCGVVVDQCRVLGSKQKPLYLVFRRCQDPAQSDSNTDDEQQFLHVLYKSGDDLRQDQLVLQLFRVMDRVWRRAGLDLGLVSYGCVATGRKCGMIEVVKDSETVANLFSARAQQQHGFQRGTPRHKLQSALGILTEQRALEEWLLLNNVPSLERQQSFERLQRDSVVMMKNPTQLLAKSASQRISYSQVVDNFARSCAASCVATYVLGVGDRHNDNIMLSRHGKLFHIDFGHILGNFKKKFGLKRERTMFVFTPAFASVLLYEPAPNSGNNNGNNTGNNNNSYSSTRRKSVSCKSLPLVVKRSKSSPSDDSGLAIATTTKARCQSFKDAGAVNSPRRKWQTALPSSLRAMSFKSLTSLSCSSTSSNNADVLAQSAMSMTMSPRGAIDRARARYSLIASSSSAQDTKQAPAAFALFTRLACDAYNELRHHVDLLYDLCTIMTSGGIPELQSEDDLRWLQQQLLLHENDEHADLHFQKLIKQSLSSRTTLLNDAAHMLKHG</sequence>
<feature type="region of interest" description="Disordered" evidence="3">
    <location>
        <begin position="174"/>
        <end position="197"/>
    </location>
</feature>
<dbReference type="InterPro" id="IPR001263">
    <property type="entry name" value="PI3K_accessory_dom"/>
</dbReference>
<dbReference type="SMART" id="SM00146">
    <property type="entry name" value="PI3Kc"/>
    <property type="match status" value="1"/>
</dbReference>
<dbReference type="Pfam" id="PF01590">
    <property type="entry name" value="GAF"/>
    <property type="match status" value="1"/>
</dbReference>
<feature type="region of interest" description="Disordered" evidence="3">
    <location>
        <begin position="127"/>
        <end position="153"/>
    </location>
</feature>
<dbReference type="InterPro" id="IPR042236">
    <property type="entry name" value="PI3K_accessory_sf"/>
</dbReference>